<dbReference type="PROSITE" id="PS50262">
    <property type="entry name" value="G_PROTEIN_RECEP_F1_2"/>
    <property type="match status" value="1"/>
</dbReference>
<comment type="subcellular location">
    <subcellularLocation>
        <location evidence="1">Membrane</location>
        <topology evidence="1">Multi-pass membrane protein</topology>
    </subcellularLocation>
</comment>
<dbReference type="PANTHER" id="PTHR47521">
    <property type="entry name" value="SERPENTINE RECEPTOR, CLASS E (EPSILON)-RELATED"/>
    <property type="match status" value="1"/>
</dbReference>
<gene>
    <name evidence="7" type="ORF">CAEBREN_22398</name>
</gene>
<dbReference type="SUPFAM" id="SSF81321">
    <property type="entry name" value="Family A G protein-coupled receptor-like"/>
    <property type="match status" value="1"/>
</dbReference>
<keyword evidence="3 5" id="KW-1133">Transmembrane helix</keyword>
<feature type="transmembrane region" description="Helical" evidence="5">
    <location>
        <begin position="23"/>
        <end position="47"/>
    </location>
</feature>
<feature type="transmembrane region" description="Helical" evidence="5">
    <location>
        <begin position="240"/>
        <end position="269"/>
    </location>
</feature>
<evidence type="ECO:0000256" key="1">
    <source>
        <dbReference type="ARBA" id="ARBA00004141"/>
    </source>
</evidence>
<name>G0PAP4_CAEBE</name>
<accession>G0PAP4</accession>
<evidence type="ECO:0000256" key="5">
    <source>
        <dbReference type="SAM" id="Phobius"/>
    </source>
</evidence>
<feature type="transmembrane region" description="Helical" evidence="5">
    <location>
        <begin position="59"/>
        <end position="87"/>
    </location>
</feature>
<dbReference type="InterPro" id="IPR052860">
    <property type="entry name" value="NRL-GPCR1"/>
</dbReference>
<evidence type="ECO:0000313" key="8">
    <source>
        <dbReference type="Proteomes" id="UP000008068"/>
    </source>
</evidence>
<dbReference type="InParanoid" id="G0PAP4"/>
<dbReference type="GO" id="GO:0016020">
    <property type="term" value="C:membrane"/>
    <property type="evidence" value="ECO:0007669"/>
    <property type="project" value="UniProtKB-SubCell"/>
</dbReference>
<dbReference type="Proteomes" id="UP000008068">
    <property type="component" value="Unassembled WGS sequence"/>
</dbReference>
<dbReference type="HOGENOM" id="CLU_050579_0_0_1"/>
<feature type="transmembrane region" description="Helical" evidence="5">
    <location>
        <begin position="142"/>
        <end position="162"/>
    </location>
</feature>
<evidence type="ECO:0000256" key="4">
    <source>
        <dbReference type="ARBA" id="ARBA00023136"/>
    </source>
</evidence>
<dbReference type="InterPro" id="IPR019408">
    <property type="entry name" value="7TM_GPCR_serpentine_rcpt_Srab"/>
</dbReference>
<keyword evidence="2 5" id="KW-0812">Transmembrane</keyword>
<reference evidence="8" key="1">
    <citation type="submission" date="2011-07" db="EMBL/GenBank/DDBJ databases">
        <authorList>
            <consortium name="Caenorhabditis brenneri Sequencing and Analysis Consortium"/>
            <person name="Wilson R.K."/>
        </authorList>
    </citation>
    <scope>NUCLEOTIDE SEQUENCE [LARGE SCALE GENOMIC DNA]</scope>
    <source>
        <strain evidence="8">PB2801</strain>
    </source>
</reference>
<feature type="transmembrane region" description="Helical" evidence="5">
    <location>
        <begin position="182"/>
        <end position="204"/>
    </location>
</feature>
<proteinExistence type="predicted"/>
<evidence type="ECO:0000313" key="7">
    <source>
        <dbReference type="EMBL" id="EGT49376.1"/>
    </source>
</evidence>
<keyword evidence="4 5" id="KW-0472">Membrane</keyword>
<sequence length="368" mass="42214">MPEYNRFTTGNFSLNEMVTTANFVIYLIELLFCFIACPINIMFIVIITNTSTLHRNLRILLISTCVADAIYAVSRYMILIPLIVAYLFNTEISSVNYCWLAKSLHHWVLAVSGISFFVVVMERGLASFLYRTYESESCYQSGFILTGFQWTYAFLIVVVNQVDLIGTPRIYPRLPCQVEYTTGRAIAICVTAGFIWNVIAVLTFRKMVKFNRKLFRQRSFKLKNLTEIYQICENVKSISLLFPILVVMVVSNIVSTFTISISVVVYIMVRETPENERISIMTLVTGRGNEISQIYDICAVMTKLAFCWAIRSHPDLYKAWKSLFGTSKVNPKKCEEVGDVIGLDGKKLTFTVIEETQHHFDHLAETWR</sequence>
<dbReference type="eggNOG" id="ENOG502TGQU">
    <property type="taxonomic scope" value="Eukaryota"/>
</dbReference>
<dbReference type="AlphaFoldDB" id="G0PAP4"/>
<dbReference type="Pfam" id="PF10292">
    <property type="entry name" value="7TM_GPCR_Srab"/>
    <property type="match status" value="1"/>
</dbReference>
<dbReference type="InterPro" id="IPR017452">
    <property type="entry name" value="GPCR_Rhodpsn_7TM"/>
</dbReference>
<evidence type="ECO:0000256" key="3">
    <source>
        <dbReference type="ARBA" id="ARBA00022989"/>
    </source>
</evidence>
<organism evidence="8">
    <name type="scientific">Caenorhabditis brenneri</name>
    <name type="common">Nematode worm</name>
    <dbReference type="NCBI Taxonomy" id="135651"/>
    <lineage>
        <taxon>Eukaryota</taxon>
        <taxon>Metazoa</taxon>
        <taxon>Ecdysozoa</taxon>
        <taxon>Nematoda</taxon>
        <taxon>Chromadorea</taxon>
        <taxon>Rhabditida</taxon>
        <taxon>Rhabditina</taxon>
        <taxon>Rhabditomorpha</taxon>
        <taxon>Rhabditoidea</taxon>
        <taxon>Rhabditidae</taxon>
        <taxon>Peloderinae</taxon>
        <taxon>Caenorhabditis</taxon>
    </lineage>
</organism>
<feature type="domain" description="G-protein coupled receptors family 1 profile" evidence="6">
    <location>
        <begin position="39"/>
        <end position="308"/>
    </location>
</feature>
<dbReference type="OrthoDB" id="5794765at2759"/>
<keyword evidence="8" id="KW-1185">Reference proteome</keyword>
<dbReference type="EMBL" id="GL380185">
    <property type="protein sequence ID" value="EGT49376.1"/>
    <property type="molecule type" value="Genomic_DNA"/>
</dbReference>
<feature type="transmembrane region" description="Helical" evidence="5">
    <location>
        <begin position="107"/>
        <end position="130"/>
    </location>
</feature>
<dbReference type="Gene3D" id="1.20.1070.10">
    <property type="entry name" value="Rhodopsin 7-helix transmembrane proteins"/>
    <property type="match status" value="1"/>
</dbReference>
<evidence type="ECO:0000256" key="2">
    <source>
        <dbReference type="ARBA" id="ARBA00022692"/>
    </source>
</evidence>
<protein>
    <recommendedName>
        <fullName evidence="6">G-protein coupled receptors family 1 profile domain-containing protein</fullName>
    </recommendedName>
</protein>
<dbReference type="PANTHER" id="PTHR47521:SF8">
    <property type="entry name" value="G-PROTEIN COUPLED RECEPTOR F27E5.5-RELATED"/>
    <property type="match status" value="1"/>
</dbReference>
<evidence type="ECO:0000259" key="6">
    <source>
        <dbReference type="PROSITE" id="PS50262"/>
    </source>
</evidence>
<dbReference type="OMA" id="DICAIVT"/>